<dbReference type="OrthoDB" id="5987198at2759"/>
<dbReference type="GeneID" id="6079960"/>
<gene>
    <name evidence="1" type="ORF">LACBIDRAFT_330201</name>
</gene>
<proteinExistence type="predicted"/>
<evidence type="ECO:0000313" key="1">
    <source>
        <dbReference type="EMBL" id="EDR04970.1"/>
    </source>
</evidence>
<dbReference type="EMBL" id="DS547115">
    <property type="protein sequence ID" value="EDR04970.1"/>
    <property type="molecule type" value="Genomic_DNA"/>
</dbReference>
<dbReference type="STRING" id="486041.B0DKM1"/>
<dbReference type="RefSeq" id="XP_001884360.1">
    <property type="nucleotide sequence ID" value="XM_001884325.1"/>
</dbReference>
<name>B0DKM1_LACBS</name>
<dbReference type="HOGENOM" id="CLU_780909_0_0_1"/>
<accession>B0DKM1</accession>
<dbReference type="InParanoid" id="B0DKM1"/>
<sequence>MAAACRLNQVLKGSPISGKILEVLAAVEKKNQGIRDVRHPNVLDEIAGGKMRGLVKDVACNYLDSPKVAQRYGSTPGGYGPEGVAETPALGGCEHEFLRDCHAPNIMMNADAMYPARAIWGGDGDRPPEIQQQGADYDPFPADVFYSGNIIKHHFTEGRAAKKKKLGFTFLESLQAADMTNPNPSKRPTMEEVVAQYSEIRKGLSSWKLRQRVVRLYYPKYSSHPSAIPAMRHVRFSSYSRHIFFGRGTGRTLKPFRPTVYEKSILIGMQLTYGSKNIMYHLEGGSQNETIFAHYSKTALESNEHSPGSFQLVNQQLGILYGSFPDIETALCFLEPFHLDLLRRHWVSVKPLLWI</sequence>
<dbReference type="AlphaFoldDB" id="B0DKM1"/>
<evidence type="ECO:0000313" key="2">
    <source>
        <dbReference type="Proteomes" id="UP000001194"/>
    </source>
</evidence>
<dbReference type="Proteomes" id="UP000001194">
    <property type="component" value="Unassembled WGS sequence"/>
</dbReference>
<protein>
    <submittedName>
        <fullName evidence="1">Predicted protein</fullName>
    </submittedName>
</protein>
<dbReference type="KEGG" id="lbc:LACBIDRAFT_330201"/>
<organism evidence="2">
    <name type="scientific">Laccaria bicolor (strain S238N-H82 / ATCC MYA-4686)</name>
    <name type="common">Bicoloured deceiver</name>
    <name type="synonym">Laccaria laccata var. bicolor</name>
    <dbReference type="NCBI Taxonomy" id="486041"/>
    <lineage>
        <taxon>Eukaryota</taxon>
        <taxon>Fungi</taxon>
        <taxon>Dikarya</taxon>
        <taxon>Basidiomycota</taxon>
        <taxon>Agaricomycotina</taxon>
        <taxon>Agaricomycetes</taxon>
        <taxon>Agaricomycetidae</taxon>
        <taxon>Agaricales</taxon>
        <taxon>Agaricineae</taxon>
        <taxon>Hydnangiaceae</taxon>
        <taxon>Laccaria</taxon>
    </lineage>
</organism>
<reference evidence="1 2" key="1">
    <citation type="journal article" date="2008" name="Nature">
        <title>The genome of Laccaria bicolor provides insights into mycorrhizal symbiosis.</title>
        <authorList>
            <person name="Martin F."/>
            <person name="Aerts A."/>
            <person name="Ahren D."/>
            <person name="Brun A."/>
            <person name="Danchin E.G.J."/>
            <person name="Duchaussoy F."/>
            <person name="Gibon J."/>
            <person name="Kohler A."/>
            <person name="Lindquist E."/>
            <person name="Pereda V."/>
            <person name="Salamov A."/>
            <person name="Shapiro H.J."/>
            <person name="Wuyts J."/>
            <person name="Blaudez D."/>
            <person name="Buee M."/>
            <person name="Brokstein P."/>
            <person name="Canbaeck B."/>
            <person name="Cohen D."/>
            <person name="Courty P.E."/>
            <person name="Coutinho P.M."/>
            <person name="Delaruelle C."/>
            <person name="Detter J.C."/>
            <person name="Deveau A."/>
            <person name="DiFazio S."/>
            <person name="Duplessis S."/>
            <person name="Fraissinet-Tachet L."/>
            <person name="Lucic E."/>
            <person name="Frey-Klett P."/>
            <person name="Fourrey C."/>
            <person name="Feussner I."/>
            <person name="Gay G."/>
            <person name="Grimwood J."/>
            <person name="Hoegger P.J."/>
            <person name="Jain P."/>
            <person name="Kilaru S."/>
            <person name="Labbe J."/>
            <person name="Lin Y.C."/>
            <person name="Legue V."/>
            <person name="Le Tacon F."/>
            <person name="Marmeisse R."/>
            <person name="Melayah D."/>
            <person name="Montanini B."/>
            <person name="Muratet M."/>
            <person name="Nehls U."/>
            <person name="Niculita-Hirzel H."/>
            <person name="Oudot-Le Secq M.P."/>
            <person name="Peter M."/>
            <person name="Quesneville H."/>
            <person name="Rajashekar B."/>
            <person name="Reich M."/>
            <person name="Rouhier N."/>
            <person name="Schmutz J."/>
            <person name="Yin T."/>
            <person name="Chalot M."/>
            <person name="Henrissat B."/>
            <person name="Kuees U."/>
            <person name="Lucas S."/>
            <person name="Van de Peer Y."/>
            <person name="Podila G.K."/>
            <person name="Polle A."/>
            <person name="Pukkila P.J."/>
            <person name="Richardson P.M."/>
            <person name="Rouze P."/>
            <person name="Sanders I.R."/>
            <person name="Stajich J.E."/>
            <person name="Tunlid A."/>
            <person name="Tuskan G."/>
            <person name="Grigoriev I.V."/>
        </authorList>
    </citation>
    <scope>NUCLEOTIDE SEQUENCE [LARGE SCALE GENOMIC DNA]</scope>
    <source>
        <strain evidence="2">S238N-H82 / ATCC MYA-4686</strain>
    </source>
</reference>
<keyword evidence="2" id="KW-1185">Reference proteome</keyword>